<evidence type="ECO:0000313" key="1">
    <source>
        <dbReference type="EMBL" id="MBT9316838.1"/>
    </source>
</evidence>
<dbReference type="EMBL" id="JADOES010000034">
    <property type="protein sequence ID" value="MBT9316838.1"/>
    <property type="molecule type" value="Genomic_DNA"/>
</dbReference>
<dbReference type="AlphaFoldDB" id="A0A947DGV9"/>
<sequence>MADPYVLPSSLMLAVMGINRDGDYGRRQCRMCDAGLLGTHLFPQVESH</sequence>
<dbReference type="RefSeq" id="WP_215609906.1">
    <property type="nucleotide sequence ID" value="NZ_JADOES010000034.1"/>
</dbReference>
<comment type="caution">
    <text evidence="1">The sequence shown here is derived from an EMBL/GenBank/DDBJ whole genome shotgun (WGS) entry which is preliminary data.</text>
</comment>
<proteinExistence type="predicted"/>
<name>A0A947DGV9_9CYAN</name>
<reference evidence="1" key="2">
    <citation type="journal article" date="2021" name="Mar. Drugs">
        <title>Genome Reduction and Secondary Metabolism of the Marine Sponge-Associated Cyanobacterium Leptothoe.</title>
        <authorList>
            <person name="Konstantinou D."/>
            <person name="Popin R.V."/>
            <person name="Fewer D.P."/>
            <person name="Sivonen K."/>
            <person name="Gkelis S."/>
        </authorList>
    </citation>
    <scope>NUCLEOTIDE SEQUENCE</scope>
    <source>
        <strain evidence="1">TAU-MAC 1115</strain>
    </source>
</reference>
<reference evidence="1" key="1">
    <citation type="submission" date="2020-11" db="EMBL/GenBank/DDBJ databases">
        <authorList>
            <person name="Konstantinou D."/>
            <person name="Gkelis S."/>
            <person name="Popin R."/>
            <person name="Fewer D."/>
            <person name="Sivonen K."/>
        </authorList>
    </citation>
    <scope>NUCLEOTIDE SEQUENCE</scope>
    <source>
        <strain evidence="1">TAU-MAC 1115</strain>
    </source>
</reference>
<protein>
    <submittedName>
        <fullName evidence="1">Uncharacterized protein</fullName>
    </submittedName>
</protein>
<gene>
    <name evidence="1" type="ORF">IXB50_15525</name>
</gene>
<organism evidence="1 2">
    <name type="scientific">Leptothoe spongobia TAU-MAC 1115</name>
    <dbReference type="NCBI Taxonomy" id="1967444"/>
    <lineage>
        <taxon>Bacteria</taxon>
        <taxon>Bacillati</taxon>
        <taxon>Cyanobacteriota</taxon>
        <taxon>Cyanophyceae</taxon>
        <taxon>Nodosilineales</taxon>
        <taxon>Cymatolegaceae</taxon>
        <taxon>Leptothoe</taxon>
        <taxon>Leptothoe spongobia</taxon>
    </lineage>
</organism>
<keyword evidence="2" id="KW-1185">Reference proteome</keyword>
<accession>A0A947DGV9</accession>
<dbReference type="Proteomes" id="UP000717364">
    <property type="component" value="Unassembled WGS sequence"/>
</dbReference>
<evidence type="ECO:0000313" key="2">
    <source>
        <dbReference type="Proteomes" id="UP000717364"/>
    </source>
</evidence>